<dbReference type="Proteomes" id="UP000323856">
    <property type="component" value="Unassembled WGS sequence"/>
</dbReference>
<dbReference type="InterPro" id="IPR001466">
    <property type="entry name" value="Beta-lactam-related"/>
</dbReference>
<dbReference type="Pfam" id="PF00144">
    <property type="entry name" value="Beta-lactamase"/>
    <property type="match status" value="1"/>
</dbReference>
<dbReference type="InterPro" id="IPR012338">
    <property type="entry name" value="Beta-lactam/transpept-like"/>
</dbReference>
<dbReference type="OrthoDB" id="3336932at2"/>
<protein>
    <submittedName>
        <fullName evidence="2">Beta-lactamase family protein</fullName>
    </submittedName>
</protein>
<comment type="caution">
    <text evidence="2">The sequence shown here is derived from an EMBL/GenBank/DDBJ whole genome shotgun (WGS) entry which is preliminary data.</text>
</comment>
<feature type="domain" description="Beta-lactamase-related" evidence="1">
    <location>
        <begin position="15"/>
        <end position="257"/>
    </location>
</feature>
<dbReference type="PANTHER" id="PTHR43283:SF15">
    <property type="entry name" value="CONSERVED PROTEIN"/>
    <property type="match status" value="1"/>
</dbReference>
<evidence type="ECO:0000259" key="1">
    <source>
        <dbReference type="Pfam" id="PF00144"/>
    </source>
</evidence>
<reference evidence="2 3" key="1">
    <citation type="submission" date="2019-07" db="EMBL/GenBank/DDBJ databases">
        <title>Analysis of the biochemical properties, biological activity and biotechnological potential of siderophores and biosurfactants produced by Antarctic psychrotolerant bacteria.</title>
        <authorList>
            <person name="Styczynski M."/>
            <person name="Krucon T."/>
            <person name="Decewicz P."/>
            <person name="Dziewit L."/>
        </authorList>
    </citation>
    <scope>NUCLEOTIDE SEQUENCE [LARGE SCALE GENOMIC DNA]</scope>
    <source>
        <strain evidence="2 3">ANT_H27</strain>
    </source>
</reference>
<evidence type="ECO:0000313" key="3">
    <source>
        <dbReference type="Proteomes" id="UP000323856"/>
    </source>
</evidence>
<dbReference type="PANTHER" id="PTHR43283">
    <property type="entry name" value="BETA-LACTAMASE-RELATED"/>
    <property type="match status" value="1"/>
</dbReference>
<name>A0A5B0E8F5_9MICC</name>
<dbReference type="SUPFAM" id="SSF56601">
    <property type="entry name" value="beta-lactamase/transpeptidase-like"/>
    <property type="match status" value="1"/>
</dbReference>
<proteinExistence type="predicted"/>
<dbReference type="EMBL" id="VOBL01000015">
    <property type="protein sequence ID" value="KAA0975284.1"/>
    <property type="molecule type" value="Genomic_DNA"/>
</dbReference>
<sequence length="272" mass="29138">MKSLLAIDSWPSTHAAAAVVAEDGAILGTHGEADHRFALASVTKLLSSYAFLVALEEGAFELDTPAGPEGSTVKHLLAHSSGYDFAERKVRFAPGERRLYSNVGFDVLAETLEQATQMRFADYLAEAVFQPLGMISTSLDGSPAADGVSTLKDLVAFATELQSPTLLDVQTHSQATHVVFPDLPGILPGYGRQKNNTWGLGFEIRSEKSPHWTGKQNSPATYGHFGQAGTFLWVDPELGAACVTLTDKPFGPWAVDAWTPFNDDVVTELTGG</sequence>
<organism evidence="2 3">
    <name type="scientific">Paeniglutamicibacter gangotriensis</name>
    <dbReference type="NCBI Taxonomy" id="254787"/>
    <lineage>
        <taxon>Bacteria</taxon>
        <taxon>Bacillati</taxon>
        <taxon>Actinomycetota</taxon>
        <taxon>Actinomycetes</taxon>
        <taxon>Micrococcales</taxon>
        <taxon>Micrococcaceae</taxon>
        <taxon>Paeniglutamicibacter</taxon>
    </lineage>
</organism>
<dbReference type="InterPro" id="IPR050789">
    <property type="entry name" value="Diverse_Enzym_Activities"/>
</dbReference>
<dbReference type="RefSeq" id="WP_149620174.1">
    <property type="nucleotide sequence ID" value="NZ_VOBL01000015.1"/>
</dbReference>
<dbReference type="AlphaFoldDB" id="A0A5B0E8F5"/>
<evidence type="ECO:0000313" key="2">
    <source>
        <dbReference type="EMBL" id="KAA0975284.1"/>
    </source>
</evidence>
<gene>
    <name evidence="2" type="ORF">FQ154_13855</name>
</gene>
<dbReference type="Gene3D" id="3.40.710.10">
    <property type="entry name" value="DD-peptidase/beta-lactamase superfamily"/>
    <property type="match status" value="1"/>
</dbReference>
<accession>A0A5B0E8F5</accession>